<reference evidence="1" key="1">
    <citation type="submission" date="2020-03" db="EMBL/GenBank/DDBJ databases">
        <title>The deep terrestrial virosphere.</title>
        <authorList>
            <person name="Holmfeldt K."/>
            <person name="Nilsson E."/>
            <person name="Simone D."/>
            <person name="Lopez-Fernandez M."/>
            <person name="Wu X."/>
            <person name="de Brujin I."/>
            <person name="Lundin D."/>
            <person name="Andersson A."/>
            <person name="Bertilsson S."/>
            <person name="Dopson M."/>
        </authorList>
    </citation>
    <scope>NUCLEOTIDE SEQUENCE</scope>
    <source>
        <strain evidence="1">MM415B03834</strain>
    </source>
</reference>
<protein>
    <submittedName>
        <fullName evidence="1">Uncharacterized protein</fullName>
    </submittedName>
</protein>
<proteinExistence type="predicted"/>
<evidence type="ECO:0000313" key="1">
    <source>
        <dbReference type="EMBL" id="QJA94508.1"/>
    </source>
</evidence>
<dbReference type="AlphaFoldDB" id="A0A6M3LNN2"/>
<gene>
    <name evidence="1" type="ORF">MM415B03834_0003</name>
</gene>
<accession>A0A6M3LNN2</accession>
<dbReference type="EMBL" id="MT143238">
    <property type="protein sequence ID" value="QJA94508.1"/>
    <property type="molecule type" value="Genomic_DNA"/>
</dbReference>
<name>A0A6M3LNN2_9ZZZZ</name>
<organism evidence="1">
    <name type="scientific">viral metagenome</name>
    <dbReference type="NCBI Taxonomy" id="1070528"/>
    <lineage>
        <taxon>unclassified sequences</taxon>
        <taxon>metagenomes</taxon>
        <taxon>organismal metagenomes</taxon>
    </lineage>
</organism>
<sequence length="61" mass="7014">MSLYTIVPEEWPDKVSLTEPVTEGGFYRVVLHYASGHSYDSLFAEEPAARRFASLWEIKHV</sequence>